<proteinExistence type="predicted"/>
<dbReference type="AlphaFoldDB" id="A0A645F5I4"/>
<gene>
    <name evidence="1" type="ORF">SDC9_156067</name>
</gene>
<dbReference type="EMBL" id="VSSQ01054873">
    <property type="protein sequence ID" value="MPN08782.1"/>
    <property type="molecule type" value="Genomic_DNA"/>
</dbReference>
<accession>A0A645F5I4</accession>
<dbReference type="InterPro" id="IPR029063">
    <property type="entry name" value="SAM-dependent_MTases_sf"/>
</dbReference>
<reference evidence="1" key="1">
    <citation type="submission" date="2019-08" db="EMBL/GenBank/DDBJ databases">
        <authorList>
            <person name="Kucharzyk K."/>
            <person name="Murdoch R.W."/>
            <person name="Higgins S."/>
            <person name="Loffler F."/>
        </authorList>
    </citation>
    <scope>NUCLEOTIDE SEQUENCE</scope>
</reference>
<protein>
    <recommendedName>
        <fullName evidence="2">Methyltransferase type 11 domain-containing protein</fullName>
    </recommendedName>
</protein>
<dbReference type="Gene3D" id="3.40.50.150">
    <property type="entry name" value="Vaccinia Virus protein VP39"/>
    <property type="match status" value="1"/>
</dbReference>
<comment type="caution">
    <text evidence="1">The sequence shown here is derived from an EMBL/GenBank/DDBJ whole genome shotgun (WGS) entry which is preliminary data.</text>
</comment>
<evidence type="ECO:0008006" key="2">
    <source>
        <dbReference type="Google" id="ProtNLM"/>
    </source>
</evidence>
<evidence type="ECO:0000313" key="1">
    <source>
        <dbReference type="EMBL" id="MPN08782.1"/>
    </source>
</evidence>
<sequence length="144" mass="17257">MSNTGIIYNLYKEFNVNPTIEYIDGKYDENKIEEKYYDNCVLLFTLSQVYFESSRKELVKNINKYLKEKGKIYIWDVNKGYNKLVNFNIKIISSKTKEKKITFKDSKIFLSSNKKATLKILSEYFNIIEEMQDEDIYYIKAEKK</sequence>
<organism evidence="1">
    <name type="scientific">bioreactor metagenome</name>
    <dbReference type="NCBI Taxonomy" id="1076179"/>
    <lineage>
        <taxon>unclassified sequences</taxon>
        <taxon>metagenomes</taxon>
        <taxon>ecological metagenomes</taxon>
    </lineage>
</organism>
<dbReference type="SUPFAM" id="SSF53335">
    <property type="entry name" value="S-adenosyl-L-methionine-dependent methyltransferases"/>
    <property type="match status" value="1"/>
</dbReference>
<name>A0A645F5I4_9ZZZZ</name>